<feature type="transmembrane region" description="Helical" evidence="2">
    <location>
        <begin position="172"/>
        <end position="192"/>
    </location>
</feature>
<evidence type="ECO:0008006" key="5">
    <source>
        <dbReference type="Google" id="ProtNLM"/>
    </source>
</evidence>
<evidence type="ECO:0000313" key="4">
    <source>
        <dbReference type="Proteomes" id="UP000325563"/>
    </source>
</evidence>
<dbReference type="GeneID" id="95615202"/>
<keyword evidence="2" id="KW-0812">Transmembrane</keyword>
<sequence length="349" mass="34917">MATTAPSATPVPAVAAGTPAPSAPPAPPAPGTGRRPPVRAWLQPAVIALVLAAAFIGCYIGLQRDPQPHHVPIAVTGRELADRMRGALGDSVEVHPAADAASARRALERHEVSAALGEGPGGRLNLEVAGAYGPSTTSAVKSLVGAYAEGAGRQVTTEDVVPLTRYDTRGLAGFYLAFGVTLAGFVLAQNALGLAGLLRLRHRFWLLSAVSAAVGTVAAVLAGPVLGAVPAPVLPLAFTLTLLAAAAAFATKLLGTYLGPVGVPAATLLLLTVGNSTSGAAISADLLPPAAHAVSALLPPGAAVRAITDLSYFHGAHVTGPLVTLAAWAVTAALLVGLRSRLRRTATAG</sequence>
<feature type="region of interest" description="Disordered" evidence="1">
    <location>
        <begin position="1"/>
        <end position="36"/>
    </location>
</feature>
<feature type="transmembrane region" description="Helical" evidence="2">
    <location>
        <begin position="204"/>
        <end position="227"/>
    </location>
</feature>
<evidence type="ECO:0000313" key="3">
    <source>
        <dbReference type="EMBL" id="QEV49117.1"/>
    </source>
</evidence>
<dbReference type="KEGG" id="svn:CP980_32200"/>
<feature type="compositionally biased region" description="Pro residues" evidence="1">
    <location>
        <begin position="21"/>
        <end position="30"/>
    </location>
</feature>
<name>A0A5J6JCU9_STRVI</name>
<keyword evidence="2" id="KW-0472">Membrane</keyword>
<gene>
    <name evidence="3" type="ORF">CP980_32200</name>
</gene>
<proteinExistence type="predicted"/>
<keyword evidence="4" id="KW-1185">Reference proteome</keyword>
<dbReference type="RefSeq" id="WP_150529750.1">
    <property type="nucleotide sequence ID" value="NZ_BNBW01000024.1"/>
</dbReference>
<feature type="transmembrane region" description="Helical" evidence="2">
    <location>
        <begin position="41"/>
        <end position="62"/>
    </location>
</feature>
<organism evidence="3 4">
    <name type="scientific">Streptomyces vinaceus</name>
    <dbReference type="NCBI Taxonomy" id="1960"/>
    <lineage>
        <taxon>Bacteria</taxon>
        <taxon>Bacillati</taxon>
        <taxon>Actinomycetota</taxon>
        <taxon>Actinomycetes</taxon>
        <taxon>Kitasatosporales</taxon>
        <taxon>Streptomycetaceae</taxon>
        <taxon>Streptomyces</taxon>
    </lineage>
</organism>
<reference evidence="3 4" key="1">
    <citation type="submission" date="2017-09" db="EMBL/GenBank/DDBJ databases">
        <authorList>
            <person name="Lee N."/>
            <person name="Cho B.-K."/>
        </authorList>
    </citation>
    <scope>NUCLEOTIDE SEQUENCE [LARGE SCALE GENOMIC DNA]</scope>
    <source>
        <strain evidence="3 4">ATCC 27476</strain>
    </source>
</reference>
<keyword evidence="2" id="KW-1133">Transmembrane helix</keyword>
<feature type="transmembrane region" description="Helical" evidence="2">
    <location>
        <begin position="233"/>
        <end position="254"/>
    </location>
</feature>
<evidence type="ECO:0000256" key="1">
    <source>
        <dbReference type="SAM" id="MobiDB-lite"/>
    </source>
</evidence>
<protein>
    <recommendedName>
        <fullName evidence="5">ABC transporter permease</fullName>
    </recommendedName>
</protein>
<accession>A0A5J6JCU9</accession>
<feature type="compositionally biased region" description="Low complexity" evidence="1">
    <location>
        <begin position="1"/>
        <end position="20"/>
    </location>
</feature>
<feature type="transmembrane region" description="Helical" evidence="2">
    <location>
        <begin position="318"/>
        <end position="338"/>
    </location>
</feature>
<evidence type="ECO:0000256" key="2">
    <source>
        <dbReference type="SAM" id="Phobius"/>
    </source>
</evidence>
<dbReference type="AlphaFoldDB" id="A0A5J6JCU9"/>
<dbReference type="Proteomes" id="UP000325563">
    <property type="component" value="Chromosome"/>
</dbReference>
<dbReference type="EMBL" id="CP023692">
    <property type="protein sequence ID" value="QEV49117.1"/>
    <property type="molecule type" value="Genomic_DNA"/>
</dbReference>